<organism evidence="2 3">
    <name type="scientific">Synaphobranchus kaupii</name>
    <name type="common">Kaup's arrowtooth eel</name>
    <dbReference type="NCBI Taxonomy" id="118154"/>
    <lineage>
        <taxon>Eukaryota</taxon>
        <taxon>Metazoa</taxon>
        <taxon>Chordata</taxon>
        <taxon>Craniata</taxon>
        <taxon>Vertebrata</taxon>
        <taxon>Euteleostomi</taxon>
        <taxon>Actinopterygii</taxon>
        <taxon>Neopterygii</taxon>
        <taxon>Teleostei</taxon>
        <taxon>Anguilliformes</taxon>
        <taxon>Synaphobranchidae</taxon>
        <taxon>Synaphobranchus</taxon>
    </lineage>
</organism>
<feature type="region of interest" description="Disordered" evidence="1">
    <location>
        <begin position="1"/>
        <end position="42"/>
    </location>
</feature>
<dbReference type="AlphaFoldDB" id="A0A9Q1G3F2"/>
<comment type="caution">
    <text evidence="2">The sequence shown here is derived from an EMBL/GenBank/DDBJ whole genome shotgun (WGS) entry which is preliminary data.</text>
</comment>
<dbReference type="EMBL" id="JAINUF010000002">
    <property type="protein sequence ID" value="KAJ8374199.1"/>
    <property type="molecule type" value="Genomic_DNA"/>
</dbReference>
<dbReference type="Proteomes" id="UP001152622">
    <property type="component" value="Chromosome 2"/>
</dbReference>
<reference evidence="2" key="1">
    <citation type="journal article" date="2023" name="Science">
        <title>Genome structures resolve the early diversification of teleost fishes.</title>
        <authorList>
            <person name="Parey E."/>
            <person name="Louis A."/>
            <person name="Montfort J."/>
            <person name="Bouchez O."/>
            <person name="Roques C."/>
            <person name="Iampietro C."/>
            <person name="Lluch J."/>
            <person name="Castinel A."/>
            <person name="Donnadieu C."/>
            <person name="Desvignes T."/>
            <person name="Floi Bucao C."/>
            <person name="Jouanno E."/>
            <person name="Wen M."/>
            <person name="Mejri S."/>
            <person name="Dirks R."/>
            <person name="Jansen H."/>
            <person name="Henkel C."/>
            <person name="Chen W.J."/>
            <person name="Zahm M."/>
            <person name="Cabau C."/>
            <person name="Klopp C."/>
            <person name="Thompson A.W."/>
            <person name="Robinson-Rechavi M."/>
            <person name="Braasch I."/>
            <person name="Lecointre G."/>
            <person name="Bobe J."/>
            <person name="Postlethwait J.H."/>
            <person name="Berthelot C."/>
            <person name="Roest Crollius H."/>
            <person name="Guiguen Y."/>
        </authorList>
    </citation>
    <scope>NUCLEOTIDE SEQUENCE</scope>
    <source>
        <strain evidence="2">WJC10195</strain>
    </source>
</reference>
<protein>
    <submittedName>
        <fullName evidence="2">Uncharacterized protein</fullName>
    </submittedName>
</protein>
<evidence type="ECO:0000256" key="1">
    <source>
        <dbReference type="SAM" id="MobiDB-lite"/>
    </source>
</evidence>
<accession>A0A9Q1G3F2</accession>
<keyword evidence="3" id="KW-1185">Reference proteome</keyword>
<name>A0A9Q1G3F2_SYNKA</name>
<evidence type="ECO:0000313" key="3">
    <source>
        <dbReference type="Proteomes" id="UP001152622"/>
    </source>
</evidence>
<sequence>MEAALQSRVTHLSGRLANRARSDGPNAELNPNHSGLQHKGKRNIEVISRGLAPEAPAQWRCPVTTGRGSAGNTPVTMRCYSERELQFHIHRQGC</sequence>
<proteinExistence type="predicted"/>
<evidence type="ECO:0000313" key="2">
    <source>
        <dbReference type="EMBL" id="KAJ8374199.1"/>
    </source>
</evidence>
<gene>
    <name evidence="2" type="ORF">SKAU_G00047790</name>
</gene>